<gene>
    <name evidence="1" type="ORF">FH972_012771</name>
</gene>
<accession>A0A5N6R868</accession>
<name>A0A5N6R868_9ROSI</name>
<evidence type="ECO:0000313" key="1">
    <source>
        <dbReference type="EMBL" id="KAE8055967.1"/>
    </source>
</evidence>
<dbReference type="AlphaFoldDB" id="A0A5N6R868"/>
<dbReference type="EMBL" id="CM017325">
    <property type="protein sequence ID" value="KAE8055967.1"/>
    <property type="molecule type" value="Genomic_DNA"/>
</dbReference>
<organism evidence="1 2">
    <name type="scientific">Carpinus fangiana</name>
    <dbReference type="NCBI Taxonomy" id="176857"/>
    <lineage>
        <taxon>Eukaryota</taxon>
        <taxon>Viridiplantae</taxon>
        <taxon>Streptophyta</taxon>
        <taxon>Embryophyta</taxon>
        <taxon>Tracheophyta</taxon>
        <taxon>Spermatophyta</taxon>
        <taxon>Magnoliopsida</taxon>
        <taxon>eudicotyledons</taxon>
        <taxon>Gunneridae</taxon>
        <taxon>Pentapetalae</taxon>
        <taxon>rosids</taxon>
        <taxon>fabids</taxon>
        <taxon>Fagales</taxon>
        <taxon>Betulaceae</taxon>
        <taxon>Carpinus</taxon>
    </lineage>
</organism>
<evidence type="ECO:0000313" key="2">
    <source>
        <dbReference type="Proteomes" id="UP000327013"/>
    </source>
</evidence>
<proteinExistence type="predicted"/>
<protein>
    <submittedName>
        <fullName evidence="1">Uncharacterized protein</fullName>
    </submittedName>
</protein>
<keyword evidence="2" id="KW-1185">Reference proteome</keyword>
<dbReference type="Proteomes" id="UP000327013">
    <property type="component" value="Chromosome 5"/>
</dbReference>
<sequence>MWCSGEVCSGQCVVFGGGLKCGGYRVRLVEVWSVQMCSWCKGGKVMRKRGKMTYK</sequence>
<reference evidence="1 2" key="1">
    <citation type="submission" date="2019-06" db="EMBL/GenBank/DDBJ databases">
        <title>A chromosomal-level reference genome of Carpinus fangiana (Coryloideae, Betulaceae).</title>
        <authorList>
            <person name="Yang X."/>
            <person name="Wang Z."/>
            <person name="Zhang L."/>
            <person name="Hao G."/>
            <person name="Liu J."/>
            <person name="Yang Y."/>
        </authorList>
    </citation>
    <scope>NUCLEOTIDE SEQUENCE [LARGE SCALE GENOMIC DNA]</scope>
    <source>
        <strain evidence="1">Cfa_2016G</strain>
        <tissue evidence="1">Leaf</tissue>
    </source>
</reference>